<evidence type="ECO:0000313" key="2">
    <source>
        <dbReference type="Proteomes" id="UP000013984"/>
    </source>
</evidence>
<gene>
    <name evidence="1" type="ORF">LEP1GSC195_2149</name>
</gene>
<evidence type="ECO:0000313" key="1">
    <source>
        <dbReference type="EMBL" id="EOQ95759.1"/>
    </source>
</evidence>
<proteinExistence type="predicted"/>
<keyword evidence="2" id="KW-1185">Reference proteome</keyword>
<accession>R9A1C4</accession>
<dbReference type="EMBL" id="AOGZ02000014">
    <property type="protein sequence ID" value="EOQ95759.1"/>
    <property type="molecule type" value="Genomic_DNA"/>
</dbReference>
<protein>
    <submittedName>
        <fullName evidence="1">Uncharacterized protein</fullName>
    </submittedName>
</protein>
<dbReference type="AlphaFoldDB" id="R9A1C4"/>
<name>R9A1C4_9LEPT</name>
<comment type="caution">
    <text evidence="1">The sequence shown here is derived from an EMBL/GenBank/DDBJ whole genome shotgun (WGS) entry which is preliminary data.</text>
</comment>
<sequence length="37" mass="4455">MAYSPNLYFLQDFPFDQKSQVLYKRSPFQILVESIQL</sequence>
<organism evidence="1 2">
    <name type="scientific">Leptospira wolbachii serovar Codice str. CDC</name>
    <dbReference type="NCBI Taxonomy" id="1218599"/>
    <lineage>
        <taxon>Bacteria</taxon>
        <taxon>Pseudomonadati</taxon>
        <taxon>Spirochaetota</taxon>
        <taxon>Spirochaetia</taxon>
        <taxon>Leptospirales</taxon>
        <taxon>Leptospiraceae</taxon>
        <taxon>Leptospira</taxon>
    </lineage>
</organism>
<dbReference type="Proteomes" id="UP000013984">
    <property type="component" value="Unassembled WGS sequence"/>
</dbReference>
<reference evidence="1" key="1">
    <citation type="submission" date="2013-04" db="EMBL/GenBank/DDBJ databases">
        <authorList>
            <person name="Harkins D.M."/>
            <person name="Durkin A.S."/>
            <person name="Brinkac L.M."/>
            <person name="Haft D.H."/>
            <person name="Selengut J.D."/>
            <person name="Sanka R."/>
            <person name="DePew J."/>
            <person name="Purushe J."/>
            <person name="Galloway R.L."/>
            <person name="Vinetz J.M."/>
            <person name="Sutton G.G."/>
            <person name="Nierman W.C."/>
            <person name="Fouts D.E."/>
        </authorList>
    </citation>
    <scope>NUCLEOTIDE SEQUENCE [LARGE SCALE GENOMIC DNA]</scope>
    <source>
        <strain evidence="1">CDC</strain>
    </source>
</reference>